<dbReference type="PANTHER" id="PTHR22642:SF2">
    <property type="entry name" value="PROTEIN LONG AFTER FAR-RED 3"/>
    <property type="match status" value="1"/>
</dbReference>
<dbReference type="InterPro" id="IPR013108">
    <property type="entry name" value="Amidohydro_3"/>
</dbReference>
<dbReference type="STRING" id="545619.SAMN04489860_1736"/>
<dbReference type="Gene3D" id="2.30.40.10">
    <property type="entry name" value="Urease, subunit C, domain 1"/>
    <property type="match status" value="1"/>
</dbReference>
<gene>
    <name evidence="2" type="ORF">SAMN04489860_1736</name>
</gene>
<dbReference type="InterPro" id="IPR032466">
    <property type="entry name" value="Metal_Hydrolase"/>
</dbReference>
<protein>
    <recommendedName>
        <fullName evidence="1">Amidohydrolase 3 domain-containing protein</fullName>
    </recommendedName>
</protein>
<dbReference type="RefSeq" id="WP_083372992.1">
    <property type="nucleotide sequence ID" value="NZ_LT629776.1"/>
</dbReference>
<dbReference type="InterPro" id="IPR011059">
    <property type="entry name" value="Metal-dep_hydrolase_composite"/>
</dbReference>
<dbReference type="EMBL" id="LT629776">
    <property type="protein sequence ID" value="SDS52100.1"/>
    <property type="molecule type" value="Genomic_DNA"/>
</dbReference>
<dbReference type="eggNOG" id="COG1574">
    <property type="taxonomic scope" value="Bacteria"/>
</dbReference>
<dbReference type="GO" id="GO:0016810">
    <property type="term" value="F:hydrolase activity, acting on carbon-nitrogen (but not peptide) bonds"/>
    <property type="evidence" value="ECO:0007669"/>
    <property type="project" value="InterPro"/>
</dbReference>
<dbReference type="Pfam" id="PF07969">
    <property type="entry name" value="Amidohydro_3"/>
    <property type="match status" value="1"/>
</dbReference>
<dbReference type="Gene3D" id="3.20.20.140">
    <property type="entry name" value="Metal-dependent hydrolases"/>
    <property type="match status" value="1"/>
</dbReference>
<reference evidence="3" key="1">
    <citation type="submission" date="2016-10" db="EMBL/GenBank/DDBJ databases">
        <authorList>
            <person name="Varghese N."/>
            <person name="Submissions S."/>
        </authorList>
    </citation>
    <scope>NUCLEOTIDE SEQUENCE [LARGE SCALE GENOMIC DNA]</scope>
    <source>
        <strain evidence="3">DSM 22126</strain>
    </source>
</reference>
<feature type="domain" description="Amidohydrolase 3" evidence="1">
    <location>
        <begin position="47"/>
        <end position="552"/>
    </location>
</feature>
<dbReference type="Proteomes" id="UP000185663">
    <property type="component" value="Chromosome I"/>
</dbReference>
<keyword evidence="3" id="KW-1185">Reference proteome</keyword>
<accession>A0A1H1SVT3</accession>
<evidence type="ECO:0000259" key="1">
    <source>
        <dbReference type="Pfam" id="PF07969"/>
    </source>
</evidence>
<sequence length="555" mass="58113">MATTLYRGGIIHSSADPFAEALLVADGVITWIGANDTADGLAHRADRVIELDGALVAPAFVDAHVHTLETGLALTGVDLSPRGGVHSLDDALRVLATAARERPATDADEVLRAFGWDETEWPEHRAPTAAEIDHATAGARVYAARVDVHSAVVSTALATSAGLARYTGWSEDGWVTADANDAARDAARELSPAQRTNLYRTVLDHAASHGIASIHENSAPHIDTRAGLRELLSTTADPASGHPLVIGYRGELCETADDARALLADIPGLTGIGGDLDVDGSLGSRTAALRSRYSDLTHDAHAQAGGPDGRGLLYLTAEQVANHLSAVTRAKTQGGFHVIGDRAMDEFLIGLKTASDIEGNSALRARGHRIEHAPMVDAQALAALLLLGVSLSIQPGFDAAWGGADGMYAARLGGTRIDGINAFSDLASAGIPIAFGSDAPVTPVDPWGAVRACLEHVDPDQRISARAAFRAHTRGGWRLAGLEHTGAGEIRVGAPAHLAVWRADHYAVQGGKQRASSWSTDVRSGTPLLPAVGPDEPDPTCLHTMRDGVVLYDTY</sequence>
<organism evidence="2 3">
    <name type="scientific">Paraoerskovia marina</name>
    <dbReference type="NCBI Taxonomy" id="545619"/>
    <lineage>
        <taxon>Bacteria</taxon>
        <taxon>Bacillati</taxon>
        <taxon>Actinomycetota</taxon>
        <taxon>Actinomycetes</taxon>
        <taxon>Micrococcales</taxon>
        <taxon>Cellulomonadaceae</taxon>
        <taxon>Paraoerskovia</taxon>
    </lineage>
</organism>
<proteinExistence type="predicted"/>
<dbReference type="SUPFAM" id="SSF51556">
    <property type="entry name" value="Metallo-dependent hydrolases"/>
    <property type="match status" value="1"/>
</dbReference>
<name>A0A1H1SVT3_9CELL</name>
<evidence type="ECO:0000313" key="2">
    <source>
        <dbReference type="EMBL" id="SDS52100.1"/>
    </source>
</evidence>
<dbReference type="PANTHER" id="PTHR22642">
    <property type="entry name" value="IMIDAZOLONEPROPIONASE"/>
    <property type="match status" value="1"/>
</dbReference>
<dbReference type="Gene3D" id="3.10.310.70">
    <property type="match status" value="1"/>
</dbReference>
<dbReference type="OrthoDB" id="3238066at2"/>
<evidence type="ECO:0000313" key="3">
    <source>
        <dbReference type="Proteomes" id="UP000185663"/>
    </source>
</evidence>
<dbReference type="AlphaFoldDB" id="A0A1H1SVT3"/>
<dbReference type="SUPFAM" id="SSF51338">
    <property type="entry name" value="Composite domain of metallo-dependent hydrolases"/>
    <property type="match status" value="1"/>
</dbReference>